<keyword evidence="8 10" id="KW-0975">Bacterial flagellum</keyword>
<dbReference type="InterPro" id="IPR002010">
    <property type="entry name" value="T3SS_IM_R"/>
</dbReference>
<proteinExistence type="inferred from homology"/>
<dbReference type="InterPro" id="IPR006303">
    <property type="entry name" value="FliR"/>
</dbReference>
<keyword evidence="6 10" id="KW-1133">Transmembrane helix</keyword>
<keyword evidence="5 10" id="KW-0812">Transmembrane</keyword>
<gene>
    <name evidence="11" type="ORF">BROSI_A2619</name>
</gene>
<evidence type="ECO:0000256" key="10">
    <source>
        <dbReference type="RuleBase" id="RU362071"/>
    </source>
</evidence>
<dbReference type="Proteomes" id="UP000032309">
    <property type="component" value="Unassembled WGS sequence"/>
</dbReference>
<keyword evidence="12" id="KW-1185">Reference proteome</keyword>
<keyword evidence="11" id="KW-0969">Cilium</keyword>
<dbReference type="EMBL" id="BAFN01000001">
    <property type="protein sequence ID" value="GAN34084.1"/>
    <property type="molecule type" value="Genomic_DNA"/>
</dbReference>
<feature type="transmembrane region" description="Helical" evidence="10">
    <location>
        <begin position="191"/>
        <end position="215"/>
    </location>
</feature>
<protein>
    <recommendedName>
        <fullName evidence="3 9">Flagellar biosynthetic protein FliR</fullName>
    </recommendedName>
</protein>
<dbReference type="PANTHER" id="PTHR30065:SF1">
    <property type="entry name" value="SURFACE PRESENTATION OF ANTIGENS PROTEIN SPAR"/>
    <property type="match status" value="1"/>
</dbReference>
<organism evidence="11 12">
    <name type="scientific">Candidatus Brocadia sinica JPN1</name>
    <dbReference type="NCBI Taxonomy" id="1197129"/>
    <lineage>
        <taxon>Bacteria</taxon>
        <taxon>Pseudomonadati</taxon>
        <taxon>Planctomycetota</taxon>
        <taxon>Candidatus Brocadiia</taxon>
        <taxon>Candidatus Brocadiales</taxon>
        <taxon>Candidatus Brocadiaceae</taxon>
        <taxon>Candidatus Brocadia</taxon>
    </lineage>
</organism>
<feature type="transmembrane region" description="Helical" evidence="10">
    <location>
        <begin position="132"/>
        <end position="151"/>
    </location>
</feature>
<keyword evidence="4 10" id="KW-1003">Cell membrane</keyword>
<comment type="subcellular location">
    <subcellularLocation>
        <location evidence="10">Cell membrane</location>
        <topology evidence="10">Multi-pass membrane protein</topology>
    </subcellularLocation>
    <subcellularLocation>
        <location evidence="10">Bacterial flagellum basal body</location>
    </subcellularLocation>
</comment>
<dbReference type="PRINTS" id="PR00953">
    <property type="entry name" value="TYPE3IMRPROT"/>
</dbReference>
<evidence type="ECO:0000313" key="12">
    <source>
        <dbReference type="Proteomes" id="UP000032309"/>
    </source>
</evidence>
<dbReference type="NCBIfam" id="TIGR01400">
    <property type="entry name" value="fliR"/>
    <property type="match status" value="1"/>
</dbReference>
<name>A0ABQ0JZ84_9BACT</name>
<feature type="transmembrane region" description="Helical" evidence="10">
    <location>
        <begin position="44"/>
        <end position="71"/>
    </location>
</feature>
<evidence type="ECO:0000313" key="11">
    <source>
        <dbReference type="EMBL" id="GAN34084.1"/>
    </source>
</evidence>
<evidence type="ECO:0000256" key="9">
    <source>
        <dbReference type="NCBIfam" id="TIGR01400"/>
    </source>
</evidence>
<evidence type="ECO:0000256" key="4">
    <source>
        <dbReference type="ARBA" id="ARBA00022475"/>
    </source>
</evidence>
<sequence length="236" mass="25853">MIFAPVFGNANVPLQVRVAIALMFAFILYPSVEKNQFMLPSNIIPYAFVAFKEIAIGAVVGFAASVIFSAFTMAGHLISNQMGLDTAAVVDPTSETGEEEQSISIFYNMIAILIFLTINGHHWFIKTTVQSFGIIPLGSFKYTTVTLSRILSLFKSFFVMGIKISAPSLVVLMLTVVVLGLMTKVAQEINVFIIAFPIKILIGFLILIIALPFVINAMKSYLIPLEQSMMSLLSVI</sequence>
<evidence type="ECO:0000256" key="5">
    <source>
        <dbReference type="ARBA" id="ARBA00022692"/>
    </source>
</evidence>
<keyword evidence="11" id="KW-0282">Flagellum</keyword>
<feature type="transmembrane region" description="Helical" evidence="10">
    <location>
        <begin position="105"/>
        <end position="125"/>
    </location>
</feature>
<dbReference type="Pfam" id="PF01311">
    <property type="entry name" value="Bac_export_1"/>
    <property type="match status" value="1"/>
</dbReference>
<evidence type="ECO:0000256" key="2">
    <source>
        <dbReference type="ARBA" id="ARBA00009772"/>
    </source>
</evidence>
<reference evidence="12" key="1">
    <citation type="journal article" date="2015" name="Genome Announc.">
        <title>Draft Genome Sequence of an Anaerobic Ammonium-Oxidizing Bacterium, "Candidatus Brocadia sinica".</title>
        <authorList>
            <person name="Oshiki M."/>
            <person name="Shinyako-Hata K."/>
            <person name="Satoh H."/>
            <person name="Okabe S."/>
        </authorList>
    </citation>
    <scope>NUCLEOTIDE SEQUENCE [LARGE SCALE GENOMIC DNA]</scope>
    <source>
        <strain evidence="12">JPN1</strain>
    </source>
</reference>
<keyword evidence="7 10" id="KW-0472">Membrane</keyword>
<keyword evidence="11" id="KW-0966">Cell projection</keyword>
<evidence type="ECO:0000256" key="3">
    <source>
        <dbReference type="ARBA" id="ARBA00021717"/>
    </source>
</evidence>
<evidence type="ECO:0000256" key="6">
    <source>
        <dbReference type="ARBA" id="ARBA00022989"/>
    </source>
</evidence>
<evidence type="ECO:0000256" key="8">
    <source>
        <dbReference type="ARBA" id="ARBA00023143"/>
    </source>
</evidence>
<evidence type="ECO:0000256" key="7">
    <source>
        <dbReference type="ARBA" id="ARBA00023136"/>
    </source>
</evidence>
<comment type="function">
    <text evidence="1 10">Role in flagellar biosynthesis.</text>
</comment>
<comment type="similarity">
    <text evidence="2 10">Belongs to the FliR/MopE/SpaR family.</text>
</comment>
<evidence type="ECO:0000256" key="1">
    <source>
        <dbReference type="ARBA" id="ARBA00002578"/>
    </source>
</evidence>
<comment type="caution">
    <text evidence="11">The sequence shown here is derived from an EMBL/GenBank/DDBJ whole genome shotgun (WGS) entry which is preliminary data.</text>
</comment>
<dbReference type="PANTHER" id="PTHR30065">
    <property type="entry name" value="FLAGELLAR BIOSYNTHETIC PROTEIN FLIR"/>
    <property type="match status" value="1"/>
</dbReference>
<feature type="transmembrane region" description="Helical" evidence="10">
    <location>
        <begin position="157"/>
        <end position="179"/>
    </location>
</feature>
<feature type="transmembrane region" description="Helical" evidence="10">
    <location>
        <begin position="12"/>
        <end position="32"/>
    </location>
</feature>
<accession>A0ABQ0JZ84</accession>